<evidence type="ECO:0000256" key="1">
    <source>
        <dbReference type="ARBA" id="ARBA00004382"/>
    </source>
</evidence>
<comment type="subcellular location">
    <subcellularLocation>
        <location evidence="1">Cell inner membrane</location>
        <topology evidence="1">Single-pass type II membrane protein</topology>
        <orientation evidence="1">Periplasmic side</orientation>
    </subcellularLocation>
</comment>
<dbReference type="RefSeq" id="WP_088649441.1">
    <property type="nucleotide sequence ID" value="NZ_AQQR01000003.1"/>
</dbReference>
<evidence type="ECO:0000256" key="7">
    <source>
        <dbReference type="ARBA" id="ARBA00023136"/>
    </source>
</evidence>
<dbReference type="Gene3D" id="1.10.4030.10">
    <property type="entry name" value="Porin chaperone SurA, peptide-binding domain"/>
    <property type="match status" value="1"/>
</dbReference>
<evidence type="ECO:0000256" key="5">
    <source>
        <dbReference type="ARBA" id="ARBA00022692"/>
    </source>
</evidence>
<keyword evidence="16" id="KW-1185">Reference proteome</keyword>
<keyword evidence="15" id="KW-0413">Isomerase</keyword>
<keyword evidence="8" id="KW-0143">Chaperone</keyword>
<dbReference type="Proteomes" id="UP000215377">
    <property type="component" value="Unassembled WGS sequence"/>
</dbReference>
<dbReference type="InterPro" id="IPR052029">
    <property type="entry name" value="PpiD_chaperone"/>
</dbReference>
<evidence type="ECO:0000256" key="8">
    <source>
        <dbReference type="ARBA" id="ARBA00023186"/>
    </source>
</evidence>
<dbReference type="PANTHER" id="PTHR47529:SF1">
    <property type="entry name" value="PERIPLASMIC CHAPERONE PPID"/>
    <property type="match status" value="1"/>
</dbReference>
<protein>
    <recommendedName>
        <fullName evidence="2">Parvulin-like PPIase</fullName>
    </recommendedName>
    <alternativeName>
        <fullName evidence="9">Peptidyl-prolyl cis-trans isomerase plp</fullName>
    </alternativeName>
    <alternativeName>
        <fullName evidence="12">Periplasmic chaperone PpiD</fullName>
    </alternativeName>
    <alternativeName>
        <fullName evidence="13">Periplasmic folding chaperone</fullName>
    </alternativeName>
    <alternativeName>
        <fullName evidence="10">Rotamase plp</fullName>
    </alternativeName>
</protein>
<dbReference type="OrthoDB" id="9768393at2"/>
<dbReference type="PANTHER" id="PTHR47529">
    <property type="entry name" value="PEPTIDYL-PROLYL CIS-TRANS ISOMERASE D"/>
    <property type="match status" value="1"/>
</dbReference>
<name>A0A225NKF0_9RHOB</name>
<comment type="caution">
    <text evidence="15">The sequence shown here is derived from an EMBL/GenBank/DDBJ whole genome shotgun (WGS) entry which is preliminary data.</text>
</comment>
<dbReference type="SUPFAM" id="SSF54534">
    <property type="entry name" value="FKBP-like"/>
    <property type="match status" value="1"/>
</dbReference>
<dbReference type="SUPFAM" id="SSF109998">
    <property type="entry name" value="Triger factor/SurA peptide-binding domain-like"/>
    <property type="match status" value="1"/>
</dbReference>
<gene>
    <name evidence="15" type="ORF">ATO3_08555</name>
</gene>
<sequence length="614" mass="66698">MAKGNKVGKMAVWVLMAMLIVGLAGFGATNLTGTIRTIGKVGSEQITTDEFAREMQQEMRAAQAQIGQPVTMELARSIGLDQQAVSRLVMIAALDGEAKDMGLSIGDETLSEEIRRVPAFQGPGGTFDRDSYRLALDGIGMTESEFESDLRDEAGRTLLQDAIVSGVEMPSEMTDAIVEFIGARRSFTWAPLTEADLAEPLPEPTEEELRAFYDDNPDMFRLPESKSITYALLSPEMILDSVEVDEAALRNLYQERIEEYDVPERRLVDRLVFQTEAAAQEAAAQLEVGGTTFEQLVSDRSLSLLDVDLGDLTRNELGEAGDAVFDADFGAVVGPLPSPLGPALFRVNGVVAARQTAFEEAEPELRDELASDRARRVIEAQSEDINDLLAGGARLEDLSAETEMELGQIDWSEGLESGVAAYPDFREAAAALTEDDFPEVKFLDDGSIIAMRLDETLPERPRPFEDALAAVDDAWTRAEIEARLTEQADGILAGLQDGATFEDAGLAATSEAALTRSDFIPGAPFSMMAEVFEMDEEGEVRVVSGEAGVVIVRLDAMLEPAQDGQTAQIREALTGQLDQQLSNALFQAFTYDTQVRANPQIDQNAVNAVLNSFQ</sequence>
<dbReference type="Pfam" id="PF13624">
    <property type="entry name" value="SurA_N_3"/>
    <property type="match status" value="1"/>
</dbReference>
<accession>A0A225NKF0</accession>
<reference evidence="15 16" key="1">
    <citation type="submission" date="2013-04" db="EMBL/GenBank/DDBJ databases">
        <title>Oceanicola sp. 22II1-22F33 Genome Sequencing.</title>
        <authorList>
            <person name="Lai Q."/>
            <person name="Li G."/>
            <person name="Shao Z."/>
        </authorList>
    </citation>
    <scope>NUCLEOTIDE SEQUENCE [LARGE SCALE GENOMIC DNA]</scope>
    <source>
        <strain evidence="15 16">22II1-22F33</strain>
    </source>
</reference>
<keyword evidence="4" id="KW-0997">Cell inner membrane</keyword>
<evidence type="ECO:0000256" key="11">
    <source>
        <dbReference type="ARBA" id="ARBA00038408"/>
    </source>
</evidence>
<feature type="domain" description="PpiC" evidence="14">
    <location>
        <begin position="244"/>
        <end position="363"/>
    </location>
</feature>
<dbReference type="GO" id="GO:0005886">
    <property type="term" value="C:plasma membrane"/>
    <property type="evidence" value="ECO:0007669"/>
    <property type="project" value="UniProtKB-SubCell"/>
</dbReference>
<evidence type="ECO:0000256" key="2">
    <source>
        <dbReference type="ARBA" id="ARBA00018370"/>
    </source>
</evidence>
<evidence type="ECO:0000256" key="10">
    <source>
        <dbReference type="ARBA" id="ARBA00031484"/>
    </source>
</evidence>
<evidence type="ECO:0000256" key="13">
    <source>
        <dbReference type="ARBA" id="ARBA00042775"/>
    </source>
</evidence>
<evidence type="ECO:0000256" key="3">
    <source>
        <dbReference type="ARBA" id="ARBA00022475"/>
    </source>
</evidence>
<evidence type="ECO:0000313" key="16">
    <source>
        <dbReference type="Proteomes" id="UP000215377"/>
    </source>
</evidence>
<evidence type="ECO:0000256" key="6">
    <source>
        <dbReference type="ARBA" id="ARBA00022989"/>
    </source>
</evidence>
<dbReference type="InterPro" id="IPR046357">
    <property type="entry name" value="PPIase_dom_sf"/>
</dbReference>
<dbReference type="Pfam" id="PF13145">
    <property type="entry name" value="Rotamase_2"/>
    <property type="match status" value="1"/>
</dbReference>
<dbReference type="InterPro" id="IPR027304">
    <property type="entry name" value="Trigger_fact/SurA_dom_sf"/>
</dbReference>
<proteinExistence type="inferred from homology"/>
<evidence type="ECO:0000256" key="4">
    <source>
        <dbReference type="ARBA" id="ARBA00022519"/>
    </source>
</evidence>
<keyword evidence="3" id="KW-1003">Cell membrane</keyword>
<evidence type="ECO:0000313" key="15">
    <source>
        <dbReference type="EMBL" id="OWU74668.1"/>
    </source>
</evidence>
<keyword evidence="5" id="KW-0812">Transmembrane</keyword>
<dbReference type="Gene3D" id="3.10.50.40">
    <property type="match status" value="1"/>
</dbReference>
<dbReference type="GO" id="GO:0003755">
    <property type="term" value="F:peptidyl-prolyl cis-trans isomerase activity"/>
    <property type="evidence" value="ECO:0007669"/>
    <property type="project" value="InterPro"/>
</dbReference>
<dbReference type="AlphaFoldDB" id="A0A225NKF0"/>
<comment type="similarity">
    <text evidence="11">Belongs to the PpiD chaperone family.</text>
</comment>
<evidence type="ECO:0000256" key="9">
    <source>
        <dbReference type="ARBA" id="ARBA00030642"/>
    </source>
</evidence>
<dbReference type="InterPro" id="IPR000297">
    <property type="entry name" value="PPIase_PpiC"/>
</dbReference>
<keyword evidence="7" id="KW-0472">Membrane</keyword>
<organism evidence="15 16">
    <name type="scientific">Marinibacterium profundimaris</name>
    <dbReference type="NCBI Taxonomy" id="1679460"/>
    <lineage>
        <taxon>Bacteria</taxon>
        <taxon>Pseudomonadati</taxon>
        <taxon>Pseudomonadota</taxon>
        <taxon>Alphaproteobacteria</taxon>
        <taxon>Rhodobacterales</taxon>
        <taxon>Paracoccaceae</taxon>
        <taxon>Marinibacterium</taxon>
    </lineage>
</organism>
<evidence type="ECO:0000256" key="12">
    <source>
        <dbReference type="ARBA" id="ARBA00040743"/>
    </source>
</evidence>
<evidence type="ECO:0000259" key="14">
    <source>
        <dbReference type="Pfam" id="PF13145"/>
    </source>
</evidence>
<dbReference type="EMBL" id="AQQR01000003">
    <property type="protein sequence ID" value="OWU74668.1"/>
    <property type="molecule type" value="Genomic_DNA"/>
</dbReference>
<keyword evidence="6" id="KW-1133">Transmembrane helix</keyword>